<dbReference type="InterPro" id="IPR059075">
    <property type="entry name" value="TPR_TTI1_2nd_yeast"/>
</dbReference>
<feature type="domain" description="TEL2-interacting protein 1 second TPR" evidence="4">
    <location>
        <begin position="456"/>
        <end position="589"/>
    </location>
</feature>
<dbReference type="PANTHER" id="PTHR18460">
    <property type="entry name" value="TEL2 INTERACTING PROTEIN 1 TTI1 FAMILY MEMBER"/>
    <property type="match status" value="1"/>
</dbReference>
<dbReference type="SUPFAM" id="SSF48371">
    <property type="entry name" value="ARM repeat"/>
    <property type="match status" value="1"/>
</dbReference>
<dbReference type="Gene3D" id="1.25.10.10">
    <property type="entry name" value="Leucine-rich Repeat Variant"/>
    <property type="match status" value="1"/>
</dbReference>
<dbReference type="Pfam" id="PF21547">
    <property type="entry name" value="TTI1"/>
    <property type="match status" value="1"/>
</dbReference>
<protein>
    <submittedName>
        <fullName evidence="5">ARAD1C02332p</fullName>
    </submittedName>
</protein>
<dbReference type="InterPro" id="IPR016024">
    <property type="entry name" value="ARM-type_fold"/>
</dbReference>
<dbReference type="PANTHER" id="PTHR18460:SF3">
    <property type="entry name" value="TELO2-INTERACTING PROTEIN 1 HOMOLOG"/>
    <property type="match status" value="1"/>
</dbReference>
<dbReference type="GO" id="GO:0005737">
    <property type="term" value="C:cytoplasm"/>
    <property type="evidence" value="ECO:0007669"/>
    <property type="project" value="TreeGrafter"/>
</dbReference>
<evidence type="ECO:0000259" key="2">
    <source>
        <dbReference type="Pfam" id="PF24173"/>
    </source>
</evidence>
<organism evidence="5">
    <name type="scientific">Blastobotrys adeninivorans</name>
    <name type="common">Yeast</name>
    <name type="synonym">Arxula adeninivorans</name>
    <dbReference type="NCBI Taxonomy" id="409370"/>
    <lineage>
        <taxon>Eukaryota</taxon>
        <taxon>Fungi</taxon>
        <taxon>Dikarya</taxon>
        <taxon>Ascomycota</taxon>
        <taxon>Saccharomycotina</taxon>
        <taxon>Dipodascomycetes</taxon>
        <taxon>Dipodascales</taxon>
        <taxon>Trichomonascaceae</taxon>
        <taxon>Blastobotrys</taxon>
    </lineage>
</organism>
<feature type="domain" description="TTI1 N-terminal TPR" evidence="2">
    <location>
        <begin position="6"/>
        <end position="321"/>
    </location>
</feature>
<gene>
    <name evidence="5" type="ORF">GNLVRS02_ARAD1C02332g</name>
</gene>
<dbReference type="Pfam" id="PF24181">
    <property type="entry name" value="TPR_TTI1_C"/>
    <property type="match status" value="1"/>
</dbReference>
<dbReference type="Pfam" id="PF24173">
    <property type="entry name" value="TPR_TTI1_N"/>
    <property type="match status" value="1"/>
</dbReference>
<evidence type="ECO:0000256" key="1">
    <source>
        <dbReference type="SAM" id="MobiDB-lite"/>
    </source>
</evidence>
<evidence type="ECO:0000313" key="5">
    <source>
        <dbReference type="EMBL" id="CDP33995.1"/>
    </source>
</evidence>
<reference evidence="5" key="2">
    <citation type="submission" date="2014-06" db="EMBL/GenBank/DDBJ databases">
        <title>The complete genome of Blastobotrys (Arxula) adeninivorans LS3 - a yeast of biotechnological interest.</title>
        <authorList>
            <person name="Kunze G."/>
            <person name="Gaillardin C."/>
            <person name="Czernicka M."/>
            <person name="Durrens P."/>
            <person name="Martin T."/>
            <person name="Boer E."/>
            <person name="Gabaldon T."/>
            <person name="Cruz J."/>
            <person name="Talla E."/>
            <person name="Marck C."/>
            <person name="Goffeau A."/>
            <person name="Barbe V."/>
            <person name="Baret P."/>
            <person name="Baronian K."/>
            <person name="Beier S."/>
            <person name="Bleykasten C."/>
            <person name="Bode R."/>
            <person name="Casaregola S."/>
            <person name="Despons L."/>
            <person name="Fairhead C."/>
            <person name="Giersberg M."/>
            <person name="Gierski P."/>
            <person name="Hahnel U."/>
            <person name="Hartmann A."/>
            <person name="Jankowska D."/>
            <person name="Jubin C."/>
            <person name="Jung P."/>
            <person name="Lafontaine I."/>
            <person name="Leh-Louis V."/>
            <person name="Lemaire M."/>
            <person name="Marcet-Houben M."/>
            <person name="Mascher M."/>
            <person name="Morel G."/>
            <person name="Richard G.-F."/>
            <person name="Riechen J."/>
            <person name="Sacerdot C."/>
            <person name="Sarkar A."/>
            <person name="Savel G."/>
            <person name="Schacherer J."/>
            <person name="Sherman D."/>
            <person name="Straub M.-L."/>
            <person name="Stein N."/>
            <person name="Thierry A."/>
            <person name="Trautwein-Schult A."/>
            <person name="Westhof E."/>
            <person name="Worch S."/>
            <person name="Dujon B."/>
            <person name="Souciet J.-L."/>
            <person name="Wincker P."/>
            <person name="Scholz U."/>
            <person name="Neuveglise N."/>
        </authorList>
    </citation>
    <scope>NUCLEOTIDE SEQUENCE</scope>
    <source>
        <strain evidence="5">LS3</strain>
    </source>
</reference>
<dbReference type="Pfam" id="PF26245">
    <property type="entry name" value="TPR_TTI1_2nd_yeast"/>
    <property type="match status" value="1"/>
</dbReference>
<accession>A0A060SYM3</accession>
<evidence type="ECO:0000259" key="4">
    <source>
        <dbReference type="Pfam" id="PF26245"/>
    </source>
</evidence>
<feature type="compositionally biased region" description="Basic and acidic residues" evidence="1">
    <location>
        <begin position="788"/>
        <end position="800"/>
    </location>
</feature>
<evidence type="ECO:0000259" key="3">
    <source>
        <dbReference type="Pfam" id="PF24181"/>
    </source>
</evidence>
<dbReference type="InterPro" id="IPR052587">
    <property type="entry name" value="TELO2-interacting_protein_1"/>
</dbReference>
<feature type="region of interest" description="Disordered" evidence="1">
    <location>
        <begin position="751"/>
        <end position="802"/>
    </location>
</feature>
<dbReference type="AlphaFoldDB" id="A0A060SYM3"/>
<reference evidence="5" key="1">
    <citation type="submission" date="2014-02" db="EMBL/GenBank/DDBJ databases">
        <authorList>
            <person name="Genoscope - CEA"/>
        </authorList>
    </citation>
    <scope>NUCLEOTIDE SEQUENCE</scope>
    <source>
        <strain evidence="5">LS3</strain>
    </source>
</reference>
<dbReference type="PhylomeDB" id="A0A060SYM3"/>
<sequence length="1012" mass="111776">MDPHAFQQVKEACVKVAKHALVPNNQFDPKSSALVDDLTELRNRLSQLTGDPQATDANFGSYVFFPLSHLFSKDSIGDRASEQVLLILDFLFSQCWKESISAKTANDLHLIIVYLIADADDGNRSDDTKAAGAMALSSLYRAMASSGSVVEPPLEKSPIFARVITVLLQFTEQASSDGLRINSLTALESLFTYLVTSGDELAQVLPATVSTLSKLLSGKLGNVHFRALSRGLIVLEIVLSRTFRDSDLQSNNSSRFRTQSWLKASKEQVRMALAVFVGPLRSHQRLEVREKLNQLCIALLQQCSKSLDTCSSLFIDTLVFNMDPQAPSLAVEAESALTKSLASNDTLHSTFVTRISDWIESIPRALASADDSAPQFILSAILHGMKLVPSSTGLRELLIESLSNSLSELGPTSRAVQAMENLSIGDTLIKDNLQLVDRSSESSFGLLEDLGLDTGISVSTQRRLADLLKFIGRSGNDGDIYRDTLMEKSLSNVSAPVKAVHLWMAVCIFKGEIEDNEEDAFLKLEPSAERTPAAVNALSYCNTIMDEGSTMLNPTALDPQHLSLYATALQGVGLAAQVLKQDFKYELVDHIYTLVTYLGNPNTPLRRQAQNTIIKIATSCGYPDVRALLIDNADYLVDGISIKLKSLDISPQSPIILSSLIRLAGPGITKYLDDLVTVLFELLDNFHGYSSLTEGIFQVFSAIVDETHKGFATKLIADKDEFASARSKSHISTPSELIQLLKDSGDTLREDPDKLDFGSHNNRPFAESLQSHDKQRQDGEDVVEPEEETRSTEKQEEEKWTAPVPEQTYKLIKNMVGYGDTFLTHGSSKLRSNLIQLISGALPILSVSRKELLPVINSYWPVLVSRLNDSETFVVEETLETIAFTCQYGGDFMTKRVNDIFPKIRSLLPLNAEKLASTVRYPAYSVERRLSMAVIKCIAKILVHTPIANSQLFELVRYFAPILELKDTDVVDLRKAMEDINPDVVWLELTRLNSQSNELPTSKIAKLFPILV</sequence>
<proteinExistence type="predicted"/>
<dbReference type="InterPro" id="IPR011989">
    <property type="entry name" value="ARM-like"/>
</dbReference>
<dbReference type="InterPro" id="IPR049362">
    <property type="entry name" value="TTI1_rpt"/>
</dbReference>
<feature type="compositionally biased region" description="Basic and acidic residues" evidence="1">
    <location>
        <begin position="770"/>
        <end position="779"/>
    </location>
</feature>
<dbReference type="EMBL" id="HG937693">
    <property type="protein sequence ID" value="CDP33995.1"/>
    <property type="molecule type" value="Genomic_DNA"/>
</dbReference>
<dbReference type="InterPro" id="IPR057567">
    <property type="entry name" value="TPR_TTI1_C"/>
</dbReference>
<dbReference type="InterPro" id="IPR057566">
    <property type="entry name" value="TPR_TTI1_N"/>
</dbReference>
<name>A0A060SYM3_BLAAD</name>
<feature type="domain" description="TTI1 C-terminal TPR" evidence="3">
    <location>
        <begin position="773"/>
        <end position="986"/>
    </location>
</feature>